<evidence type="ECO:0000313" key="2">
    <source>
        <dbReference type="Proteomes" id="UP000656244"/>
    </source>
</evidence>
<comment type="caution">
    <text evidence="1">The sequence shown here is derived from an EMBL/GenBank/DDBJ whole genome shotgun (WGS) entry which is preliminary data.</text>
</comment>
<evidence type="ECO:0000313" key="1">
    <source>
        <dbReference type="EMBL" id="MBC3757346.1"/>
    </source>
</evidence>
<dbReference type="Proteomes" id="UP000656244">
    <property type="component" value="Unassembled WGS sequence"/>
</dbReference>
<dbReference type="EMBL" id="JACNMF010000001">
    <property type="protein sequence ID" value="MBC3757346.1"/>
    <property type="molecule type" value="Genomic_DNA"/>
</dbReference>
<organism evidence="1 2">
    <name type="scientific">Hyunsoonleella aquatilis</name>
    <dbReference type="NCBI Taxonomy" id="2762758"/>
    <lineage>
        <taxon>Bacteria</taxon>
        <taxon>Pseudomonadati</taxon>
        <taxon>Bacteroidota</taxon>
        <taxon>Flavobacteriia</taxon>
        <taxon>Flavobacteriales</taxon>
        <taxon>Flavobacteriaceae</taxon>
    </lineage>
</organism>
<gene>
    <name evidence="1" type="ORF">H7U19_02945</name>
</gene>
<protein>
    <submittedName>
        <fullName evidence="1">Uncharacterized protein</fullName>
    </submittedName>
</protein>
<name>A0A923HAE8_9FLAO</name>
<reference evidence="1" key="1">
    <citation type="submission" date="2020-08" db="EMBL/GenBank/DDBJ databases">
        <title>Hyunsoonleella sp. strain SJ7 genome sequencing and assembly.</title>
        <authorList>
            <person name="Kim I."/>
        </authorList>
    </citation>
    <scope>NUCLEOTIDE SEQUENCE</scope>
    <source>
        <strain evidence="1">SJ7</strain>
    </source>
</reference>
<accession>A0A923HAE8</accession>
<keyword evidence="2" id="KW-1185">Reference proteome</keyword>
<proteinExistence type="predicted"/>
<sequence length="56" mass="6402">MNLQKLNLQEMQTEELMEISGGTEQPSLWESYWGVMTDPNSHAWILALSPLVILDL</sequence>
<dbReference type="RefSeq" id="WP_186558510.1">
    <property type="nucleotide sequence ID" value="NZ_JACNMF010000001.1"/>
</dbReference>
<dbReference type="AlphaFoldDB" id="A0A923HAE8"/>